<dbReference type="Pfam" id="PF08268">
    <property type="entry name" value="FBA_3"/>
    <property type="match status" value="1"/>
</dbReference>
<feature type="domain" description="Retrotransposon Copia-like N-terminal" evidence="4">
    <location>
        <begin position="40"/>
        <end position="86"/>
    </location>
</feature>
<dbReference type="Proteomes" id="UP000288805">
    <property type="component" value="Unassembled WGS sequence"/>
</dbReference>
<dbReference type="InterPro" id="IPR043502">
    <property type="entry name" value="DNA/RNA_pol_sf"/>
</dbReference>
<evidence type="ECO:0000256" key="1">
    <source>
        <dbReference type="SAM" id="MobiDB-lite"/>
    </source>
</evidence>
<sequence>MSFGDSPLVNPSPVLPSSSNSFNQPPINPSDDSSSPYYLHPSDNPGALLVSEIFNGENYVAWSRSIIIALTVKNKVQFIDGSIVSPSIDQLVKHTAWLRANNLVLSWLMNSISKEIRNSLLFVVSAVDLWTELKVRYLRSDGPRVFQLEKSLSCISQGALSVTEYFSTFKTFWDEYISYRPFPTCTCGKMATCTCELFNFLQIRQQSDYVLKFSVGLNDSYASIRSQLLLMVPLPNMSKVFSLLLQEESQRQLTNSATCNETHALMAKQSNQQSYQPQSFKDKPKKSALHCTHCGYNGHTSGQMFSTSWLSPGWNGPKGKRNMASAHAAITTPKVPNQNSNEQQKFCFTPEEFHKLVALANLVQPNSSNQNNVQPAVNLVTTSHFSGKVQPTLKPIFSCNSVTSKPNSTSYWLLDTGATDHMICSPLLYHSTPKPINASINLPNGTTVPATHIGTDQSMEKMIGIALEKEGLYHLIPASSQAKTCNSFQFNSAPLALSSIHKHLDIWHCRLGHVSSSRFHSLKQIDSAITLDHTNIHLLPPPSSIPIIMWDLHHHLIILLLSEPPALLESNSPTFPSPSHVDSTDPKVLQLRKSTRIKQKPSYLQDYYCGNVSSSQNATQASTSLDCSPTKEPKSYTQASCLPEWQAAMQHELTALELNKTWELVTLPKNKRIIGCKWVFKVKYKADGTIERHKARLVAKGYTQQEGLDFFDTFSPVAKITSIRLLLVVAAVKQWHLHQLDVNNAFLHGDLHEEALLSYGFIQGNSDCSLFIKKSESSFMTLLVYVDDVLLASDNILEIERLKTFLDAKFTIKDLGPLKYFLGLEVARSKTGISLCQRKYILDILEDTGLTGSKPAAFPMESTLKLSANDTNFYEDPSGYRRLIGRLLYLTLTRPDLAYSVQVLSQFLAKPAVSHHQAAIRVLRYLKATPGQGCVDTRRSVTGFAIFLGNSLISWKSKKQVTVSRSSAEAEYRALATTTCEIQWLLYALQDLDIKHSQSALLYTDSQSAMSIATNPFQVLLILNNLHNKFRFICKSCTKLKLLVEVEEEENGFKLCEFDMKPMGRIRPGCHGLHLVNAPRQKNVGFKALGYDPTANQYKVVHVYNATFGFEIFDLGCSDGEWKRIPRPFQVSCIGMLVSCEFIISMDVSDERFIRTRLPDCEKKICKGNYALIVMDGCLSFVHTIPFKEIDVWILKDFHGQVWLKKHNLRRLVAVGCLRNGEVIVFKLRLSKGTGFGFYLYDMKRRVLRKFNMKIKAQQYFIPHRSGLVSLKSEEQPLA</sequence>
<organism evidence="5 6">
    <name type="scientific">Vitis vinifera</name>
    <name type="common">Grape</name>
    <dbReference type="NCBI Taxonomy" id="29760"/>
    <lineage>
        <taxon>Eukaryota</taxon>
        <taxon>Viridiplantae</taxon>
        <taxon>Streptophyta</taxon>
        <taxon>Embryophyta</taxon>
        <taxon>Tracheophyta</taxon>
        <taxon>Spermatophyta</taxon>
        <taxon>Magnoliopsida</taxon>
        <taxon>eudicotyledons</taxon>
        <taxon>Gunneridae</taxon>
        <taxon>Pentapetalae</taxon>
        <taxon>rosids</taxon>
        <taxon>Vitales</taxon>
        <taxon>Vitaceae</taxon>
        <taxon>Viteae</taxon>
        <taxon>Vitis</taxon>
    </lineage>
</organism>
<dbReference type="InterPro" id="IPR017451">
    <property type="entry name" value="F-box-assoc_interact_dom"/>
</dbReference>
<evidence type="ECO:0000259" key="4">
    <source>
        <dbReference type="Pfam" id="PF14244"/>
    </source>
</evidence>
<evidence type="ECO:0000259" key="2">
    <source>
        <dbReference type="Pfam" id="PF07727"/>
    </source>
</evidence>
<dbReference type="InterPro" id="IPR029472">
    <property type="entry name" value="Copia-like_N"/>
</dbReference>
<evidence type="ECO:0000313" key="5">
    <source>
        <dbReference type="EMBL" id="RVW15970.1"/>
    </source>
</evidence>
<name>A0A438BZ45_VITVI</name>
<accession>A0A438BZ45</accession>
<evidence type="ECO:0000313" key="6">
    <source>
        <dbReference type="Proteomes" id="UP000288805"/>
    </source>
</evidence>
<comment type="caution">
    <text evidence="5">The sequence shown here is derived from an EMBL/GenBank/DDBJ whole genome shotgun (WGS) entry which is preliminary data.</text>
</comment>
<dbReference type="InterPro" id="IPR013187">
    <property type="entry name" value="F-box-assoc_dom_typ3"/>
</dbReference>
<protein>
    <submittedName>
        <fullName evidence="5">Retrovirus-related Pol polyprotein from transposon RE1</fullName>
    </submittedName>
</protein>
<feature type="compositionally biased region" description="Low complexity" evidence="1">
    <location>
        <begin position="1"/>
        <end position="21"/>
    </location>
</feature>
<proteinExistence type="predicted"/>
<feature type="domain" description="Reverse transcriptase Ty1/copia-type" evidence="2">
    <location>
        <begin position="659"/>
        <end position="755"/>
    </location>
</feature>
<dbReference type="AlphaFoldDB" id="A0A438BZ45"/>
<feature type="region of interest" description="Disordered" evidence="1">
    <location>
        <begin position="1"/>
        <end position="36"/>
    </location>
</feature>
<evidence type="ECO:0000259" key="3">
    <source>
        <dbReference type="Pfam" id="PF08268"/>
    </source>
</evidence>
<reference evidence="5 6" key="1">
    <citation type="journal article" date="2018" name="PLoS Genet.">
        <title>Population sequencing reveals clonal diversity and ancestral inbreeding in the grapevine cultivar Chardonnay.</title>
        <authorList>
            <person name="Roach M.J."/>
            <person name="Johnson D.L."/>
            <person name="Bohlmann J."/>
            <person name="van Vuuren H.J."/>
            <person name="Jones S.J."/>
            <person name="Pretorius I.S."/>
            <person name="Schmidt S.A."/>
            <person name="Borneman A.R."/>
        </authorList>
    </citation>
    <scope>NUCLEOTIDE SEQUENCE [LARGE SCALE GENOMIC DNA]</scope>
    <source>
        <strain evidence="6">cv. Chardonnay</strain>
        <tissue evidence="5">Leaf</tissue>
    </source>
</reference>
<dbReference type="InterPro" id="IPR013103">
    <property type="entry name" value="RVT_2"/>
</dbReference>
<dbReference type="CDD" id="cd09272">
    <property type="entry name" value="RNase_HI_RT_Ty1"/>
    <property type="match status" value="1"/>
</dbReference>
<dbReference type="NCBIfam" id="TIGR01640">
    <property type="entry name" value="F_box_assoc_1"/>
    <property type="match status" value="1"/>
</dbReference>
<dbReference type="EMBL" id="QGNW01002593">
    <property type="protein sequence ID" value="RVW15970.1"/>
    <property type="molecule type" value="Genomic_DNA"/>
</dbReference>
<dbReference type="PANTHER" id="PTHR37610:SF81">
    <property type="entry name" value="RETROTRANSPOSON COPIA-LIKE N-TERMINAL DOMAIN-CONTAINING PROTEIN"/>
    <property type="match status" value="1"/>
</dbReference>
<feature type="domain" description="F-box associated beta-propeller type 3" evidence="3">
    <location>
        <begin position="1084"/>
        <end position="1256"/>
    </location>
</feature>
<dbReference type="PANTHER" id="PTHR37610">
    <property type="entry name" value="CCHC-TYPE DOMAIN-CONTAINING PROTEIN"/>
    <property type="match status" value="1"/>
</dbReference>
<dbReference type="SUPFAM" id="SSF56672">
    <property type="entry name" value="DNA/RNA polymerases"/>
    <property type="match status" value="1"/>
</dbReference>
<gene>
    <name evidence="5" type="primary">RE1_778</name>
    <name evidence="5" type="ORF">CK203_083571</name>
</gene>
<dbReference type="Pfam" id="PF14244">
    <property type="entry name" value="Retrotran_gag_3"/>
    <property type="match status" value="1"/>
</dbReference>
<dbReference type="Pfam" id="PF07727">
    <property type="entry name" value="RVT_2"/>
    <property type="match status" value="1"/>
</dbReference>